<keyword evidence="5" id="KW-0804">Transcription</keyword>
<dbReference type="GO" id="GO:0006354">
    <property type="term" value="P:DNA-templated transcription elongation"/>
    <property type="evidence" value="ECO:0007669"/>
    <property type="project" value="TreeGrafter"/>
</dbReference>
<dbReference type="GO" id="GO:0032784">
    <property type="term" value="P:regulation of DNA-templated transcription elongation"/>
    <property type="evidence" value="ECO:0007669"/>
    <property type="project" value="InterPro"/>
</dbReference>
<evidence type="ECO:0000256" key="3">
    <source>
        <dbReference type="ARBA" id="ARBA00023015"/>
    </source>
</evidence>
<dbReference type="SUPFAM" id="SSF54534">
    <property type="entry name" value="FKBP-like"/>
    <property type="match status" value="1"/>
</dbReference>
<feature type="domain" description="Transcription elongation factor GreA/GreB N-terminal" evidence="8">
    <location>
        <begin position="537"/>
        <end position="606"/>
    </location>
</feature>
<evidence type="ECO:0000259" key="7">
    <source>
        <dbReference type="Pfam" id="PF01272"/>
    </source>
</evidence>
<proteinExistence type="inferred from homology"/>
<comment type="similarity">
    <text evidence="1">Belongs to the GreA/GreB family.</text>
</comment>
<evidence type="ECO:0000256" key="1">
    <source>
        <dbReference type="ARBA" id="ARBA00008213"/>
    </source>
</evidence>
<evidence type="ECO:0000256" key="2">
    <source>
        <dbReference type="ARBA" id="ARBA00013729"/>
    </source>
</evidence>
<gene>
    <name evidence="9" type="ORF">AMJ83_02780</name>
</gene>
<feature type="domain" description="Transcription elongation factor GreA/GreB C-terminal" evidence="7">
    <location>
        <begin position="615"/>
        <end position="683"/>
    </location>
</feature>
<keyword evidence="4" id="KW-0238">DNA-binding</keyword>
<evidence type="ECO:0000256" key="4">
    <source>
        <dbReference type="ARBA" id="ARBA00023125"/>
    </source>
</evidence>
<dbReference type="InterPro" id="IPR001437">
    <property type="entry name" value="Tscrpt_elong_fac_GreA/B_C"/>
</dbReference>
<evidence type="ECO:0000313" key="10">
    <source>
        <dbReference type="Proteomes" id="UP000051373"/>
    </source>
</evidence>
<evidence type="ECO:0000256" key="6">
    <source>
        <dbReference type="ARBA" id="ARBA00030776"/>
    </source>
</evidence>
<dbReference type="PATRIC" id="fig|1703779.3.peg.556"/>
<dbReference type="AlphaFoldDB" id="A0A0S8FUJ1"/>
<dbReference type="FunFam" id="1.10.287.180:FF:000001">
    <property type="entry name" value="Transcription elongation factor GreA"/>
    <property type="match status" value="1"/>
</dbReference>
<dbReference type="Pfam" id="PF01272">
    <property type="entry name" value="GreA_GreB"/>
    <property type="match status" value="1"/>
</dbReference>
<dbReference type="InterPro" id="IPR036805">
    <property type="entry name" value="Tscrpt_elong_fac_GreA/B_N_sf"/>
</dbReference>
<dbReference type="Gene3D" id="3.10.50.30">
    <property type="entry name" value="Transcription elongation factor, GreA/GreB, C-terminal domain"/>
    <property type="match status" value="1"/>
</dbReference>
<dbReference type="InterPro" id="IPR036953">
    <property type="entry name" value="GreA/GreB_C_sf"/>
</dbReference>
<evidence type="ECO:0000259" key="8">
    <source>
        <dbReference type="Pfam" id="PF03449"/>
    </source>
</evidence>
<reference evidence="9 10" key="1">
    <citation type="journal article" date="2015" name="Microbiome">
        <title>Genomic resolution of linkages in carbon, nitrogen, and sulfur cycling among widespread estuary sediment bacteria.</title>
        <authorList>
            <person name="Baker B.J."/>
            <person name="Lazar C.S."/>
            <person name="Teske A.P."/>
            <person name="Dick G.J."/>
        </authorList>
    </citation>
    <scope>NUCLEOTIDE SEQUENCE [LARGE SCALE GENOMIC DNA]</scope>
    <source>
        <strain evidence="9">SM23_42</strain>
    </source>
</reference>
<dbReference type="GO" id="GO:0003677">
    <property type="term" value="F:DNA binding"/>
    <property type="evidence" value="ECO:0007669"/>
    <property type="project" value="UniProtKB-KW"/>
</dbReference>
<evidence type="ECO:0000313" key="9">
    <source>
        <dbReference type="EMBL" id="KPK64359.1"/>
    </source>
</evidence>
<dbReference type="InterPro" id="IPR023459">
    <property type="entry name" value="Tscrpt_elong_fac_GreA/B_fam"/>
</dbReference>
<evidence type="ECO:0000256" key="5">
    <source>
        <dbReference type="ARBA" id="ARBA00023163"/>
    </source>
</evidence>
<name>A0A0S8FUJ1_UNCW3</name>
<dbReference type="Pfam" id="PF03449">
    <property type="entry name" value="GreA_GreB_N"/>
    <property type="match status" value="1"/>
</dbReference>
<dbReference type="Proteomes" id="UP000051373">
    <property type="component" value="Unassembled WGS sequence"/>
</dbReference>
<organism evidence="9 10">
    <name type="scientific">candidate division WOR_3 bacterium SM23_42</name>
    <dbReference type="NCBI Taxonomy" id="1703779"/>
    <lineage>
        <taxon>Bacteria</taxon>
        <taxon>Bacteria division WOR-3</taxon>
    </lineage>
</organism>
<dbReference type="STRING" id="1703779.AMJ83_02780"/>
<comment type="caution">
    <text evidence="9">The sequence shown here is derived from an EMBL/GenBank/DDBJ whole genome shotgun (WGS) entry which is preliminary data.</text>
</comment>
<dbReference type="InterPro" id="IPR022691">
    <property type="entry name" value="Tscrpt_elong_fac_GreA/B_N"/>
</dbReference>
<dbReference type="PANTHER" id="PTHR30437">
    <property type="entry name" value="TRANSCRIPTION ELONGATION FACTOR GREA"/>
    <property type="match status" value="1"/>
</dbReference>
<accession>A0A0S8FUJ1</accession>
<dbReference type="PANTHER" id="PTHR30437:SF4">
    <property type="entry name" value="TRANSCRIPTION ELONGATION FACTOR GREA"/>
    <property type="match status" value="1"/>
</dbReference>
<sequence length="687" mass="79734">MISVDHLKELIASGDFDKVENLWTDLITERNIGLAEYFEISDALKQVGELKRACLLLELLGDHYETQRNYSAAIEVQKHMLRYRQEDLSIRKRLIELYRKQHPNSQHLEEYLELSGLSKSDPIMKAMQRFEEFLKYDVGNYFYFERYGMGKIVEVIPQKREIVVDFEKKNRHFLDIDVARGLLSPVNAEHFLYKKNKELDDLKSLASSQPVQLVVMILQSFREPLSAPRIKGYLEGIIDTTELNYFWGKIRKDLEKNDNVRVAGRTNKTYTYVGSAAAKQDHAIKAFNEANIREKYLLAEEYLKKMPEVFNILTPRLRQLGPQVRKEHPGIALDILMLFHDIGELSEIDHSTKELLNVSKPEDILNDMASHEHQARLLLYLKEKYPDEWLQTAKKILLNSEDFKLLDSVADNLKSTPHTLEDINHKIFAMPKQYTKQYLWMLKRIEAGALAEYLKPTHIPRLIDTLEYISGIKAIVKKILSLEAFDTMIANATENEASRIRKSLNRSAALNDYEKKGLLRIIEHHFPDLFEKKYDIIYTTAAALKRKKEELNHILSVDIPANKKEIGRAREFGDLSENFEYKAAKEKQDQLYEKVKTIESELQKIQLIESLEIRTDRVEIGTAITLRSSRDNSFVVYRILGRWDTDLAHKTISNEAPLARAMLGKKRGDSIEIEGIEYEIAEIGKAF</sequence>
<dbReference type="EMBL" id="LJUJ01000003">
    <property type="protein sequence ID" value="KPK64359.1"/>
    <property type="molecule type" value="Genomic_DNA"/>
</dbReference>
<dbReference type="GO" id="GO:0070063">
    <property type="term" value="F:RNA polymerase binding"/>
    <property type="evidence" value="ECO:0007669"/>
    <property type="project" value="InterPro"/>
</dbReference>
<protein>
    <recommendedName>
        <fullName evidence="2">Transcription elongation factor GreA</fullName>
    </recommendedName>
    <alternativeName>
        <fullName evidence="6">Transcript cleavage factor GreA</fullName>
    </alternativeName>
</protein>
<dbReference type="SUPFAM" id="SSF46557">
    <property type="entry name" value="GreA transcript cleavage protein, N-terminal domain"/>
    <property type="match status" value="1"/>
</dbReference>
<dbReference type="Gene3D" id="1.10.287.180">
    <property type="entry name" value="Transcription elongation factor, GreA/GreB, N-terminal domain"/>
    <property type="match status" value="1"/>
</dbReference>
<keyword evidence="3" id="KW-0805">Transcription regulation</keyword>